<comment type="caution">
    <text evidence="2">The sequence shown here is derived from an EMBL/GenBank/DDBJ whole genome shotgun (WGS) entry which is preliminary data.</text>
</comment>
<keyword evidence="3" id="KW-1185">Reference proteome</keyword>
<sequence length="326" mass="36242">MDSETSLSSRESNSRRRPLHTCAVSVSAIAHKASTKAQDFKDPIGSMTNRIATLATSISPFLYAMQFQWLAVLSFADDHILALENMVESVFPPSTHLFDRIDELLLIAETLPGKFDNAVDKFPMIIRQVPLLDWALVHVIAWLNIFLSRLTYWGSDSTREKEITVDTGCIECYNESTPDDKAHHPMEPQVDIQSENMEKFPPVSETKTGDAGDVKCTYKEMLEKGTKENLEKNDDNLKKEKQKFDVGKEETGEGVGNANGINESLAKDGPIRELFESASKEETGEGGGGNANGSNESIAKDDPILELFESTWHMKPGRGIKEKSKE</sequence>
<organism evidence="2 3">
    <name type="scientific">Liquidambar formosana</name>
    <name type="common">Formosan gum</name>
    <dbReference type="NCBI Taxonomy" id="63359"/>
    <lineage>
        <taxon>Eukaryota</taxon>
        <taxon>Viridiplantae</taxon>
        <taxon>Streptophyta</taxon>
        <taxon>Embryophyta</taxon>
        <taxon>Tracheophyta</taxon>
        <taxon>Spermatophyta</taxon>
        <taxon>Magnoliopsida</taxon>
        <taxon>eudicotyledons</taxon>
        <taxon>Gunneridae</taxon>
        <taxon>Pentapetalae</taxon>
        <taxon>Saxifragales</taxon>
        <taxon>Altingiaceae</taxon>
        <taxon>Liquidambar</taxon>
    </lineage>
</organism>
<dbReference type="PANTHER" id="PTHR37710">
    <property type="entry name" value="TRANSMEMBRANE PROTEIN"/>
    <property type="match status" value="1"/>
</dbReference>
<proteinExistence type="predicted"/>
<dbReference type="Proteomes" id="UP001415857">
    <property type="component" value="Unassembled WGS sequence"/>
</dbReference>
<reference evidence="2 3" key="1">
    <citation type="journal article" date="2024" name="Plant J.">
        <title>Genome sequences and population genomics reveal climatic adaptation and genomic divergence between two closely related sweetgum species.</title>
        <authorList>
            <person name="Xu W.Q."/>
            <person name="Ren C.Q."/>
            <person name="Zhang X.Y."/>
            <person name="Comes H.P."/>
            <person name="Liu X.H."/>
            <person name="Li Y.G."/>
            <person name="Kettle C.J."/>
            <person name="Jalonen R."/>
            <person name="Gaisberger H."/>
            <person name="Ma Y.Z."/>
            <person name="Qiu Y.X."/>
        </authorList>
    </citation>
    <scope>NUCLEOTIDE SEQUENCE [LARGE SCALE GENOMIC DNA]</scope>
    <source>
        <strain evidence="2">Hangzhou</strain>
    </source>
</reference>
<gene>
    <name evidence="2" type="ORF">L1049_006957</name>
</gene>
<accession>A0AAP0RGB8</accession>
<dbReference type="AlphaFoldDB" id="A0AAP0RGB8"/>
<name>A0AAP0RGB8_LIQFO</name>
<feature type="compositionally biased region" description="Basic and acidic residues" evidence="1">
    <location>
        <begin position="265"/>
        <end position="283"/>
    </location>
</feature>
<dbReference type="PANTHER" id="PTHR37710:SF1">
    <property type="entry name" value="TRANSMEMBRANE PROTEIN"/>
    <property type="match status" value="1"/>
</dbReference>
<evidence type="ECO:0000313" key="3">
    <source>
        <dbReference type="Proteomes" id="UP001415857"/>
    </source>
</evidence>
<evidence type="ECO:0000256" key="1">
    <source>
        <dbReference type="SAM" id="MobiDB-lite"/>
    </source>
</evidence>
<dbReference type="EMBL" id="JBBPBK010000010">
    <property type="protein sequence ID" value="KAK9277414.1"/>
    <property type="molecule type" value="Genomic_DNA"/>
</dbReference>
<evidence type="ECO:0000313" key="2">
    <source>
        <dbReference type="EMBL" id="KAK9277414.1"/>
    </source>
</evidence>
<protein>
    <submittedName>
        <fullName evidence="2">Uncharacterized protein</fullName>
    </submittedName>
</protein>
<feature type="region of interest" description="Disordered" evidence="1">
    <location>
        <begin position="250"/>
        <end position="302"/>
    </location>
</feature>